<dbReference type="Gene3D" id="3.40.630.30">
    <property type="match status" value="2"/>
</dbReference>
<evidence type="ECO:0000256" key="1">
    <source>
        <dbReference type="ARBA" id="ARBA00022679"/>
    </source>
</evidence>
<dbReference type="EMBL" id="CP158165">
    <property type="protein sequence ID" value="XBV21608.1"/>
    <property type="molecule type" value="Genomic_DNA"/>
</dbReference>
<gene>
    <name evidence="4" type="ORF">ABN611_23915</name>
</gene>
<evidence type="ECO:0000256" key="2">
    <source>
        <dbReference type="ARBA" id="ARBA00023315"/>
    </source>
</evidence>
<sequence length="340" mass="36718">MNGSEATSATCSDETAAAATIRAFRVGDGPALAAAWTAAAPADPISYQRFRDLFLLDRNFDAAGLQVAVINDQIVGAAYAVRRLIAVDADDLEPVSGWIPFFFVHPEYRRQGIGRALVSAAMDWLRSHGRSEVFFSSYTPNYFLPGLDAARYPDAARLLADLGFERGYDAVAMDRSLVGYAVPDEVRKRIDALTADGHSFGTPTDDELTALITIAGSEFNPDWARAIREGVLGGLPLDRIVVARDPGRVILGWAMHGTYEGVIDRFGPFGVRPSARGTGLGKVLLHLTLERMVAAGAHSAWFLWTGKKSAAGQLYLKTGFDITRTFTILRAPLLPAGGKE</sequence>
<dbReference type="RefSeq" id="WP_350274467.1">
    <property type="nucleotide sequence ID" value="NZ_CP158165.1"/>
</dbReference>
<dbReference type="EC" id="2.3.1.-" evidence="4"/>
<keyword evidence="1 4" id="KW-0808">Transferase</keyword>
<proteinExistence type="predicted"/>
<dbReference type="Pfam" id="PF13508">
    <property type="entry name" value="Acetyltransf_7"/>
    <property type="match status" value="1"/>
</dbReference>
<dbReference type="GO" id="GO:0016747">
    <property type="term" value="F:acyltransferase activity, transferring groups other than amino-acyl groups"/>
    <property type="evidence" value="ECO:0007669"/>
    <property type="project" value="InterPro"/>
</dbReference>
<dbReference type="CDD" id="cd04301">
    <property type="entry name" value="NAT_SF"/>
    <property type="match status" value="2"/>
</dbReference>
<feature type="domain" description="N-acetyltransferase" evidence="3">
    <location>
        <begin position="188"/>
        <end position="340"/>
    </location>
</feature>
<reference evidence="4" key="1">
    <citation type="submission" date="2024-06" db="EMBL/GenBank/DDBJ databases">
        <title>Kribbella sp. strain HUAS MG21 genome sequences.</title>
        <authorList>
            <person name="Mo P."/>
        </authorList>
    </citation>
    <scope>NUCLEOTIDE SEQUENCE</scope>
    <source>
        <strain evidence="4">HUAS MG21</strain>
    </source>
</reference>
<dbReference type="PANTHER" id="PTHR43877">
    <property type="entry name" value="AMINOALKYLPHOSPHONATE N-ACETYLTRANSFERASE-RELATED-RELATED"/>
    <property type="match status" value="1"/>
</dbReference>
<dbReference type="SUPFAM" id="SSF55729">
    <property type="entry name" value="Acyl-CoA N-acyltransferases (Nat)"/>
    <property type="match status" value="2"/>
</dbReference>
<dbReference type="InterPro" id="IPR016181">
    <property type="entry name" value="Acyl_CoA_acyltransferase"/>
</dbReference>
<dbReference type="PROSITE" id="PS51186">
    <property type="entry name" value="GNAT"/>
    <property type="match status" value="2"/>
</dbReference>
<dbReference type="Pfam" id="PF00583">
    <property type="entry name" value="Acetyltransf_1"/>
    <property type="match status" value="1"/>
</dbReference>
<feature type="domain" description="N-acetyltransferase" evidence="3">
    <location>
        <begin position="19"/>
        <end position="189"/>
    </location>
</feature>
<accession>A0AAU7T4L6</accession>
<evidence type="ECO:0000313" key="4">
    <source>
        <dbReference type="EMBL" id="XBV21608.1"/>
    </source>
</evidence>
<evidence type="ECO:0000259" key="3">
    <source>
        <dbReference type="PROSITE" id="PS51186"/>
    </source>
</evidence>
<keyword evidence="2 4" id="KW-0012">Acyltransferase</keyword>
<dbReference type="PANTHER" id="PTHR43877:SF1">
    <property type="entry name" value="ACETYLTRANSFERASE"/>
    <property type="match status" value="1"/>
</dbReference>
<protein>
    <submittedName>
        <fullName evidence="4">GNAT family N-acetyltransferase</fullName>
        <ecNumber evidence="4">2.3.1.-</ecNumber>
    </submittedName>
</protein>
<dbReference type="InterPro" id="IPR050832">
    <property type="entry name" value="Bact_Acetyltransf"/>
</dbReference>
<dbReference type="InterPro" id="IPR000182">
    <property type="entry name" value="GNAT_dom"/>
</dbReference>
<dbReference type="AlphaFoldDB" id="A0AAU7T4L6"/>
<name>A0AAU7T4L6_9ACTN</name>
<organism evidence="4">
    <name type="scientific">Kribbella sp. HUAS MG21</name>
    <dbReference type="NCBI Taxonomy" id="3160966"/>
    <lineage>
        <taxon>Bacteria</taxon>
        <taxon>Bacillati</taxon>
        <taxon>Actinomycetota</taxon>
        <taxon>Actinomycetes</taxon>
        <taxon>Propionibacteriales</taxon>
        <taxon>Kribbellaceae</taxon>
        <taxon>Kribbella</taxon>
    </lineage>
</organism>